<protein>
    <recommendedName>
        <fullName evidence="2">diguanylate cyclase</fullName>
        <ecNumber evidence="2">2.7.7.65</ecNumber>
    </recommendedName>
</protein>
<sequence>MSWLRIVWYYCLILFSYEIYGDEDTLVQKQTISMAFEQLKYRMESKHELSVLPQLRVIRNQAKHYAQRTIEIQTILIEASIRQHFGDYKYSLSMHYQALELAEQVGKPRIMVETLLAIIDLELDLERYDHAQRYVNQATQIAQALNQDDELLVHVKLWRAKIYLEKGSFRQALYELELGQKLAKNNSPLSARLLLIEAQVALRLGNYLVSRTLLNEFSLKYMSSANDKGKLDYQLALAESALQAGEFSEAIELAMKGLEQTFHTRYLEEQASLQRLLASAYAQLSDYQQAHLYLKRYSLTERALDQQKRNNKVLQLEAQYALAHQQQQVSLLEKDNAIQAQQIVQHEQTLENTKLTQQRWLLIGLLCLAAVLFIYWRWQSRRYTSKLEMQVAERTAELKERNKRLQTLSFTDSLTGLSNRHYFFSTIDSQINALPEKHDMIFCIVDIDHFKKINDTYGHAAGDLVLQSFADILKQCTRNSDLLVRWGGEEFLLVMPDMSRRDAQEAVERIRQQVECFPFIVNGQTVQCTCSIGFAPYPLTPDLQEQVSWEQVLELADGGLYLAKEVHRNTWIGLDSVRQPSAFDVEYTLKHYKEQVRQGNIVVSSSYVGAEIPA</sequence>
<proteinExistence type="predicted"/>
<dbReference type="Pfam" id="PF00990">
    <property type="entry name" value="GGDEF"/>
    <property type="match status" value="1"/>
</dbReference>
<dbReference type="FunFam" id="3.30.70.270:FF:000001">
    <property type="entry name" value="Diguanylate cyclase domain protein"/>
    <property type="match status" value="1"/>
</dbReference>
<evidence type="ECO:0000256" key="1">
    <source>
        <dbReference type="ARBA" id="ARBA00001946"/>
    </source>
</evidence>
<evidence type="ECO:0000313" key="7">
    <source>
        <dbReference type="Proteomes" id="UP000307217"/>
    </source>
</evidence>
<dbReference type="EC" id="2.7.7.65" evidence="2"/>
<dbReference type="SUPFAM" id="SSF55073">
    <property type="entry name" value="Nucleotide cyclase"/>
    <property type="match status" value="1"/>
</dbReference>
<dbReference type="InterPro" id="IPR050469">
    <property type="entry name" value="Diguanylate_Cyclase"/>
</dbReference>
<comment type="catalytic activity">
    <reaction evidence="3">
        <text>2 GTP = 3',3'-c-di-GMP + 2 diphosphate</text>
        <dbReference type="Rhea" id="RHEA:24898"/>
        <dbReference type="ChEBI" id="CHEBI:33019"/>
        <dbReference type="ChEBI" id="CHEBI:37565"/>
        <dbReference type="ChEBI" id="CHEBI:58805"/>
        <dbReference type="EC" id="2.7.7.65"/>
    </reaction>
</comment>
<dbReference type="InterPro" id="IPR000160">
    <property type="entry name" value="GGDEF_dom"/>
</dbReference>
<gene>
    <name evidence="6" type="ORF">CWC19_10185</name>
</gene>
<keyword evidence="4" id="KW-1133">Transmembrane helix</keyword>
<dbReference type="SMART" id="SM00267">
    <property type="entry name" value="GGDEF"/>
    <property type="match status" value="1"/>
</dbReference>
<feature type="domain" description="GGDEF" evidence="5">
    <location>
        <begin position="438"/>
        <end position="576"/>
    </location>
</feature>
<dbReference type="InterPro" id="IPR043128">
    <property type="entry name" value="Rev_trsase/Diguanyl_cyclase"/>
</dbReference>
<dbReference type="Gene3D" id="1.25.40.10">
    <property type="entry name" value="Tetratricopeptide repeat domain"/>
    <property type="match status" value="1"/>
</dbReference>
<dbReference type="PROSITE" id="PS50887">
    <property type="entry name" value="GGDEF"/>
    <property type="match status" value="1"/>
</dbReference>
<feature type="transmembrane region" description="Helical" evidence="4">
    <location>
        <begin position="360"/>
        <end position="378"/>
    </location>
</feature>
<organism evidence="6 7">
    <name type="scientific">Pseudoalteromonas aurantia</name>
    <dbReference type="NCBI Taxonomy" id="43654"/>
    <lineage>
        <taxon>Bacteria</taxon>
        <taxon>Pseudomonadati</taxon>
        <taxon>Pseudomonadota</taxon>
        <taxon>Gammaproteobacteria</taxon>
        <taxon>Alteromonadales</taxon>
        <taxon>Pseudoalteromonadaceae</taxon>
        <taxon>Pseudoalteromonas</taxon>
    </lineage>
</organism>
<dbReference type="InterPro" id="IPR029787">
    <property type="entry name" value="Nucleotide_cyclase"/>
</dbReference>
<keyword evidence="4" id="KW-0812">Transmembrane</keyword>
<comment type="caution">
    <text evidence="6">The sequence shown here is derived from an EMBL/GenBank/DDBJ whole genome shotgun (WGS) entry which is preliminary data.</text>
</comment>
<dbReference type="CDD" id="cd01949">
    <property type="entry name" value="GGDEF"/>
    <property type="match status" value="1"/>
</dbReference>
<dbReference type="NCBIfam" id="TIGR00254">
    <property type="entry name" value="GGDEF"/>
    <property type="match status" value="1"/>
</dbReference>
<evidence type="ECO:0000313" key="6">
    <source>
        <dbReference type="EMBL" id="TMO68316.1"/>
    </source>
</evidence>
<reference evidence="7" key="2">
    <citation type="submission" date="2019-06" db="EMBL/GenBank/DDBJ databases">
        <title>Co-occurence of chitin degradation, pigmentation and bioactivity in marine Pseudoalteromonas.</title>
        <authorList>
            <person name="Sonnenschein E.C."/>
            <person name="Bech P.K."/>
        </authorList>
    </citation>
    <scope>NUCLEOTIDE SEQUENCE [LARGE SCALE GENOMIC DNA]</scope>
    <source>
        <strain evidence="7">S3790</strain>
    </source>
</reference>
<reference evidence="6 7" key="1">
    <citation type="submission" date="2018-01" db="EMBL/GenBank/DDBJ databases">
        <authorList>
            <person name="Paulsen S."/>
            <person name="Gram L.K."/>
        </authorList>
    </citation>
    <scope>NUCLEOTIDE SEQUENCE [LARGE SCALE GENOMIC DNA]</scope>
    <source>
        <strain evidence="6 7">S3790</strain>
    </source>
</reference>
<dbReference type="EMBL" id="PNBX01000040">
    <property type="protein sequence ID" value="TMO68316.1"/>
    <property type="molecule type" value="Genomic_DNA"/>
</dbReference>
<dbReference type="AlphaFoldDB" id="A0A5S3V9A8"/>
<dbReference type="SUPFAM" id="SSF48452">
    <property type="entry name" value="TPR-like"/>
    <property type="match status" value="1"/>
</dbReference>
<dbReference type="OrthoDB" id="9813903at2"/>
<accession>A0A5S3V9A8</accession>
<dbReference type="PANTHER" id="PTHR45138">
    <property type="entry name" value="REGULATORY COMPONENTS OF SENSORY TRANSDUCTION SYSTEM"/>
    <property type="match status" value="1"/>
</dbReference>
<dbReference type="PANTHER" id="PTHR45138:SF9">
    <property type="entry name" value="DIGUANYLATE CYCLASE DGCM-RELATED"/>
    <property type="match status" value="1"/>
</dbReference>
<evidence type="ECO:0000256" key="2">
    <source>
        <dbReference type="ARBA" id="ARBA00012528"/>
    </source>
</evidence>
<dbReference type="InterPro" id="IPR011990">
    <property type="entry name" value="TPR-like_helical_dom_sf"/>
</dbReference>
<evidence type="ECO:0000256" key="3">
    <source>
        <dbReference type="ARBA" id="ARBA00034247"/>
    </source>
</evidence>
<keyword evidence="4" id="KW-0472">Membrane</keyword>
<dbReference type="Gene3D" id="3.30.70.270">
    <property type="match status" value="1"/>
</dbReference>
<evidence type="ECO:0000259" key="5">
    <source>
        <dbReference type="PROSITE" id="PS50887"/>
    </source>
</evidence>
<comment type="cofactor">
    <cofactor evidence="1">
        <name>Mg(2+)</name>
        <dbReference type="ChEBI" id="CHEBI:18420"/>
    </cofactor>
</comment>
<dbReference type="RefSeq" id="WP_138591781.1">
    <property type="nucleotide sequence ID" value="NZ_PNBX01000040.1"/>
</dbReference>
<evidence type="ECO:0000256" key="4">
    <source>
        <dbReference type="SAM" id="Phobius"/>
    </source>
</evidence>
<dbReference type="GO" id="GO:0052621">
    <property type="term" value="F:diguanylate cyclase activity"/>
    <property type="evidence" value="ECO:0007669"/>
    <property type="project" value="UniProtKB-EC"/>
</dbReference>
<dbReference type="Proteomes" id="UP000307217">
    <property type="component" value="Unassembled WGS sequence"/>
</dbReference>
<name>A0A5S3V9A8_9GAMM</name>